<dbReference type="GO" id="GO:0006508">
    <property type="term" value="P:proteolysis"/>
    <property type="evidence" value="ECO:0007669"/>
    <property type="project" value="UniProtKB-KW"/>
</dbReference>
<accession>A0A6M4PEF8</accession>
<protein>
    <submittedName>
        <fullName evidence="9">Serine protease</fullName>
    </submittedName>
</protein>
<dbReference type="EMBL" id="CP053189">
    <property type="protein sequence ID" value="QJS09341.1"/>
    <property type="molecule type" value="Genomic_DNA"/>
</dbReference>
<dbReference type="InterPro" id="IPR036819">
    <property type="entry name" value="Subtilisin_inhibitor-like_sf"/>
</dbReference>
<evidence type="ECO:0000313" key="10">
    <source>
        <dbReference type="Proteomes" id="UP000502641"/>
    </source>
</evidence>
<evidence type="ECO:0000256" key="1">
    <source>
        <dbReference type="ARBA" id="ARBA00004613"/>
    </source>
</evidence>
<sequence>MTYITRAAAAAGALLTAAGLLTAGPAQAASRDALPGDWLYLTVSKGGDRSGDSRGTLLLCEPPQGHARASEACAELAAAGGAVDRIPARHVFCPMIFAPVTVHARGRWDGRPVDFQDTYTSACVMRARTGSVFALDG</sequence>
<keyword evidence="7" id="KW-0732">Signal</keyword>
<dbReference type="PROSITE" id="PS00999">
    <property type="entry name" value="SSI"/>
    <property type="match status" value="1"/>
</dbReference>
<proteinExistence type="inferred from homology"/>
<organism evidence="9 10">
    <name type="scientific">Streptomyces argyrophylli</name>
    <dbReference type="NCBI Taxonomy" id="2726118"/>
    <lineage>
        <taxon>Bacteria</taxon>
        <taxon>Bacillati</taxon>
        <taxon>Actinomycetota</taxon>
        <taxon>Actinomycetes</taxon>
        <taxon>Kitasatosporales</taxon>
        <taxon>Streptomycetaceae</taxon>
        <taxon>Streptomyces</taxon>
    </lineage>
</organism>
<keyword evidence="6" id="KW-1015">Disulfide bond</keyword>
<name>A0A6M4PEF8_9ACTN</name>
<dbReference type="RefSeq" id="WP_171151749.1">
    <property type="nucleotide sequence ID" value="NZ_CP053189.1"/>
</dbReference>
<evidence type="ECO:0000259" key="8">
    <source>
        <dbReference type="Pfam" id="PF00720"/>
    </source>
</evidence>
<comment type="subcellular location">
    <subcellularLocation>
        <location evidence="1">Secreted</location>
    </subcellularLocation>
</comment>
<keyword evidence="9" id="KW-0378">Hydrolase</keyword>
<dbReference type="GO" id="GO:0004867">
    <property type="term" value="F:serine-type endopeptidase inhibitor activity"/>
    <property type="evidence" value="ECO:0007669"/>
    <property type="project" value="UniProtKB-KW"/>
</dbReference>
<feature type="chain" id="PRO_5027071991" evidence="7">
    <location>
        <begin position="29"/>
        <end position="137"/>
    </location>
</feature>
<dbReference type="SUPFAM" id="SSF55399">
    <property type="entry name" value="Subtilisin inhibitor"/>
    <property type="match status" value="1"/>
</dbReference>
<dbReference type="GO" id="GO:0005576">
    <property type="term" value="C:extracellular region"/>
    <property type="evidence" value="ECO:0007669"/>
    <property type="project" value="UniProtKB-SubCell"/>
</dbReference>
<dbReference type="Proteomes" id="UP000502641">
    <property type="component" value="Chromosome"/>
</dbReference>
<comment type="similarity">
    <text evidence="2">Belongs to the protease inhibitor I16 (SSI) family.</text>
</comment>
<reference evidence="9 10" key="1">
    <citation type="submission" date="2020-05" db="EMBL/GenBank/DDBJ databases">
        <authorList>
            <person name="Li K."/>
        </authorList>
    </citation>
    <scope>NUCLEOTIDE SEQUENCE [LARGE SCALE GENOMIC DNA]</scope>
    <source>
        <strain evidence="10">jing01</strain>
    </source>
</reference>
<evidence type="ECO:0000256" key="4">
    <source>
        <dbReference type="ARBA" id="ARBA00022690"/>
    </source>
</evidence>
<evidence type="ECO:0000256" key="3">
    <source>
        <dbReference type="ARBA" id="ARBA00022525"/>
    </source>
</evidence>
<evidence type="ECO:0000256" key="2">
    <source>
        <dbReference type="ARBA" id="ARBA00010472"/>
    </source>
</evidence>
<evidence type="ECO:0000313" key="9">
    <source>
        <dbReference type="EMBL" id="QJS09341.1"/>
    </source>
</evidence>
<keyword evidence="10" id="KW-1185">Reference proteome</keyword>
<dbReference type="AlphaFoldDB" id="A0A6M4PEF8"/>
<gene>
    <name evidence="9" type="ORF">HKX69_07315</name>
</gene>
<feature type="signal peptide" evidence="7">
    <location>
        <begin position="1"/>
        <end position="28"/>
    </location>
</feature>
<keyword evidence="5" id="KW-0722">Serine protease inhibitor</keyword>
<dbReference type="KEGG" id="sarg:HKX69_07315"/>
<evidence type="ECO:0000256" key="7">
    <source>
        <dbReference type="SAM" id="SignalP"/>
    </source>
</evidence>
<dbReference type="Gene3D" id="3.30.350.10">
    <property type="entry name" value="Subtilisin inhibitor-like"/>
    <property type="match status" value="1"/>
</dbReference>
<keyword evidence="3" id="KW-0964">Secreted</keyword>
<feature type="domain" description="Subtilisin inhibitor" evidence="8">
    <location>
        <begin position="39"/>
        <end position="120"/>
    </location>
</feature>
<dbReference type="InterPro" id="IPR020054">
    <property type="entry name" value="Prot_inh_SSI_I16_CS"/>
</dbReference>
<dbReference type="InterPro" id="IPR023549">
    <property type="entry name" value="Subtilisin_inhibitor"/>
</dbReference>
<dbReference type="GO" id="GO:0008233">
    <property type="term" value="F:peptidase activity"/>
    <property type="evidence" value="ECO:0007669"/>
    <property type="project" value="UniProtKB-KW"/>
</dbReference>
<evidence type="ECO:0000256" key="6">
    <source>
        <dbReference type="ARBA" id="ARBA00023157"/>
    </source>
</evidence>
<evidence type="ECO:0000256" key="5">
    <source>
        <dbReference type="ARBA" id="ARBA00022900"/>
    </source>
</evidence>
<dbReference type="Pfam" id="PF00720">
    <property type="entry name" value="SSI"/>
    <property type="match status" value="1"/>
</dbReference>
<keyword evidence="9" id="KW-0645">Protease</keyword>
<keyword evidence="4" id="KW-0646">Protease inhibitor</keyword>